<reference evidence="2" key="1">
    <citation type="submission" date="2015-09" db="EMBL/GenBank/DDBJ databases">
        <title>Draft Genome Sequences of Two Novel Amoeba-resistant Intranuclear Bacteria, Candidatus Berkiella cookevillensis and Candidatus Berkiella aquae.</title>
        <authorList>
            <person name="Mehari Y.T."/>
            <person name="Arivett B.A."/>
            <person name="Farone A.L."/>
            <person name="Gunderson J.H."/>
            <person name="Farone M.B."/>
        </authorList>
    </citation>
    <scope>NUCLEOTIDE SEQUENCE [LARGE SCALE GENOMIC DNA]</scope>
    <source>
        <strain evidence="2">CC99</strain>
    </source>
</reference>
<protein>
    <submittedName>
        <fullName evidence="3">Sulfotransferase</fullName>
    </submittedName>
</protein>
<feature type="transmembrane region" description="Helical" evidence="1">
    <location>
        <begin position="419"/>
        <end position="441"/>
    </location>
</feature>
<dbReference type="Pfam" id="PF13469">
    <property type="entry name" value="Sulfotransfer_3"/>
    <property type="match status" value="1"/>
</dbReference>
<proteinExistence type="predicted"/>
<dbReference type="RefSeq" id="WP_057623677.1">
    <property type="nucleotide sequence ID" value="NZ_LKHV02000001.1"/>
</dbReference>
<dbReference type="STRING" id="437022.CC99x_00694"/>
<gene>
    <name evidence="3" type="ORF">CC99x_002030</name>
    <name evidence="2" type="ORF">CC99x_00694</name>
</gene>
<evidence type="ECO:0000313" key="3">
    <source>
        <dbReference type="EMBL" id="MCS5707677.1"/>
    </source>
</evidence>
<name>A0A0Q9YGL4_9GAMM</name>
<keyword evidence="1" id="KW-0472">Membrane</keyword>
<keyword evidence="1" id="KW-0812">Transmembrane</keyword>
<keyword evidence="1" id="KW-1133">Transmembrane helix</keyword>
<evidence type="ECO:0000256" key="1">
    <source>
        <dbReference type="SAM" id="Phobius"/>
    </source>
</evidence>
<evidence type="ECO:0000313" key="2">
    <source>
        <dbReference type="EMBL" id="KRG19680.1"/>
    </source>
</evidence>
<keyword evidence="4" id="KW-1185">Reference proteome</keyword>
<sequence length="454" mass="53522">MLKIENINKYLSDINLACVIDHSGRAGNAFFLTIFDQHPEIIACPLMHYTYSYIITHFEKNNIPTNEAHKFLTEISYFRLLYALDNPENKTLTYRMGMDDSVIIQAEKIRNYTDAFFRSRDTITRKELAILPFIIYALAHNKDISQAKYVLISDAISLRSENVNTGYSGKVIDTIIEDFPKAKLINLVRDPRATFASPRHQFVNWLGNMYALKPGNFWARMKDLWTRNLTMDNTCVYLFWLLYLAQSARAVTRKKAQFKDNFISVRNEDLNKDFLATATMICDWLNTSIDQRWENKDFQPTILGKTWHGTGAYNNRYQTITNGRLQNEPDTISKRIAGPNTHVTQRWQKELNKREIRLLERLFKEELQFYNYPIIYDNQSDSDKKNYLLSALLPFEGELPTMRWLINGTRESIKEGINRFYYCATFIPFYLSSRVILYTYVFRRNFFKNIYEAK</sequence>
<comment type="caution">
    <text evidence="2">The sequence shown here is derived from an EMBL/GenBank/DDBJ whole genome shotgun (WGS) entry which is preliminary data.</text>
</comment>
<organism evidence="2">
    <name type="scientific">Candidatus Berkiella cookevillensis</name>
    <dbReference type="NCBI Taxonomy" id="437022"/>
    <lineage>
        <taxon>Bacteria</taxon>
        <taxon>Pseudomonadati</taxon>
        <taxon>Pseudomonadota</taxon>
        <taxon>Gammaproteobacteria</taxon>
        <taxon>Candidatus Berkiellales</taxon>
        <taxon>Candidatus Berkiellaceae</taxon>
        <taxon>Candidatus Berkiella</taxon>
    </lineage>
</organism>
<dbReference type="EMBL" id="LKHV02000001">
    <property type="protein sequence ID" value="MCS5707677.1"/>
    <property type="molecule type" value="Genomic_DNA"/>
</dbReference>
<dbReference type="InterPro" id="IPR027417">
    <property type="entry name" value="P-loop_NTPase"/>
</dbReference>
<dbReference type="SUPFAM" id="SSF52540">
    <property type="entry name" value="P-loop containing nucleoside triphosphate hydrolases"/>
    <property type="match status" value="1"/>
</dbReference>
<dbReference type="AlphaFoldDB" id="A0A0Q9YGL4"/>
<dbReference type="OrthoDB" id="5461263at2"/>
<dbReference type="Proteomes" id="UP000051494">
    <property type="component" value="Unassembled WGS sequence"/>
</dbReference>
<accession>A0A0Q9YGL4</accession>
<dbReference type="Gene3D" id="3.40.50.300">
    <property type="entry name" value="P-loop containing nucleotide triphosphate hydrolases"/>
    <property type="match status" value="1"/>
</dbReference>
<reference evidence="3" key="3">
    <citation type="submission" date="2021-06" db="EMBL/GenBank/DDBJ databases">
        <title>Genomic Description and Analysis of Intracellular Bacteria, Candidatus Berkiella cookevillensis and Candidatus Berkiella aquae.</title>
        <authorList>
            <person name="Kidane D.T."/>
            <person name="Mehari Y.T."/>
            <person name="Rice F.C."/>
            <person name="Arivett B.A."/>
            <person name="Farone A.L."/>
            <person name="Berk S.G."/>
            <person name="Farone M.B."/>
        </authorList>
    </citation>
    <scope>NUCLEOTIDE SEQUENCE</scope>
    <source>
        <strain evidence="3">CC99</strain>
    </source>
</reference>
<reference evidence="3" key="2">
    <citation type="journal article" date="2016" name="Genome Announc.">
        <title>Draft Genome Sequences of Two Novel Amoeba-Resistant Intranuclear Bacteria, 'Candidatus Berkiella cookevillensis' and 'Candidatus Berkiella aquae'.</title>
        <authorList>
            <person name="Mehari Y.T."/>
            <person name="Arivett B.A."/>
            <person name="Farone A.L."/>
            <person name="Gunderson J.H."/>
            <person name="Farone M.B."/>
        </authorList>
    </citation>
    <scope>NUCLEOTIDE SEQUENCE</scope>
    <source>
        <strain evidence="3">CC99</strain>
    </source>
</reference>
<evidence type="ECO:0000313" key="4">
    <source>
        <dbReference type="Proteomes" id="UP000051494"/>
    </source>
</evidence>
<dbReference type="EMBL" id="LKHV01000002">
    <property type="protein sequence ID" value="KRG19680.1"/>
    <property type="molecule type" value="Genomic_DNA"/>
</dbReference>